<dbReference type="EC" id="2.7.13.3" evidence="14"/>
<dbReference type="GO" id="GO:0046983">
    <property type="term" value="F:protein dimerization activity"/>
    <property type="evidence" value="ECO:0007669"/>
    <property type="project" value="UniProtKB-UniRule"/>
</dbReference>
<dbReference type="InterPro" id="IPR005467">
    <property type="entry name" value="His_kinase_dom"/>
</dbReference>
<dbReference type="AlphaFoldDB" id="A0A448SHD2"/>
<protein>
    <recommendedName>
        <fullName evidence="14">Sensor protein</fullName>
        <ecNumber evidence="14">2.7.13.3</ecNumber>
    </recommendedName>
</protein>
<dbReference type="PROSITE" id="PS50109">
    <property type="entry name" value="HIS_KIN"/>
    <property type="match status" value="1"/>
</dbReference>
<dbReference type="PIRSF" id="PIRSF003167">
    <property type="entry name" value="STHK_NarX/NarQ"/>
    <property type="match status" value="1"/>
</dbReference>
<dbReference type="SMART" id="SM00387">
    <property type="entry name" value="HATPase_c"/>
    <property type="match status" value="1"/>
</dbReference>
<dbReference type="Gene3D" id="1.20.120.960">
    <property type="entry name" value="Histidine kinase NarX, sensor domain"/>
    <property type="match status" value="1"/>
</dbReference>
<keyword evidence="7 16" id="KW-0812">Transmembrane</keyword>
<dbReference type="Proteomes" id="UP000624159">
    <property type="component" value="Unassembled WGS sequence"/>
</dbReference>
<keyword evidence="10 14" id="KW-0067">ATP-binding</keyword>
<dbReference type="Gene3D" id="1.20.5.1930">
    <property type="match status" value="1"/>
</dbReference>
<comment type="subcellular location">
    <subcellularLocation>
        <location evidence="2">Cell inner membrane</location>
        <topology evidence="2">Multi-pass membrane protein</topology>
    </subcellularLocation>
</comment>
<accession>A0A448SHD2</accession>
<dbReference type="Gene3D" id="3.30.565.10">
    <property type="entry name" value="Histidine kinase-like ATPase, C-terminal domain"/>
    <property type="match status" value="1"/>
</dbReference>
<dbReference type="SUPFAM" id="SSF158472">
    <property type="entry name" value="HAMP domain-like"/>
    <property type="match status" value="1"/>
</dbReference>
<evidence type="ECO:0000256" key="11">
    <source>
        <dbReference type="ARBA" id="ARBA00022989"/>
    </source>
</evidence>
<name>A0A448SHD2_SERRU</name>
<dbReference type="EMBL" id="LR134493">
    <property type="protein sequence ID" value="VEI67144.1"/>
    <property type="molecule type" value="Genomic_DNA"/>
</dbReference>
<feature type="domain" description="HAMP" evidence="18">
    <location>
        <begin position="174"/>
        <end position="227"/>
    </location>
</feature>
<dbReference type="PANTHER" id="PTHR24421:SF10">
    <property type="entry name" value="NITRATE_NITRITE SENSOR PROTEIN NARQ"/>
    <property type="match status" value="1"/>
</dbReference>
<evidence type="ECO:0000256" key="6">
    <source>
        <dbReference type="ARBA" id="ARBA00022679"/>
    </source>
</evidence>
<keyword evidence="15" id="KW-0175">Coiled coil</keyword>
<dbReference type="PROSITE" id="PS50885">
    <property type="entry name" value="HAMP"/>
    <property type="match status" value="1"/>
</dbReference>
<feature type="domain" description="Histidine kinase" evidence="17">
    <location>
        <begin position="367"/>
        <end position="560"/>
    </location>
</feature>
<reference evidence="20 21" key="1">
    <citation type="submission" date="2018-12" db="EMBL/GenBank/DDBJ databases">
        <authorList>
            <consortium name="Pathogen Informatics"/>
        </authorList>
    </citation>
    <scope>NUCLEOTIDE SEQUENCE [LARGE SCALE GENOMIC DNA]</scope>
    <source>
        <strain evidence="20 21">NCTC10036</strain>
    </source>
</reference>
<dbReference type="CDD" id="cd22899">
    <property type="entry name" value="NarQ_sensor"/>
    <property type="match status" value="1"/>
</dbReference>
<evidence type="ECO:0000313" key="20">
    <source>
        <dbReference type="EMBL" id="VEI67144.1"/>
    </source>
</evidence>
<evidence type="ECO:0000256" key="12">
    <source>
        <dbReference type="ARBA" id="ARBA00023012"/>
    </source>
</evidence>
<evidence type="ECO:0000256" key="5">
    <source>
        <dbReference type="ARBA" id="ARBA00022553"/>
    </source>
</evidence>
<dbReference type="InterPro" id="IPR003594">
    <property type="entry name" value="HATPase_dom"/>
</dbReference>
<dbReference type="GO" id="GO:0005524">
    <property type="term" value="F:ATP binding"/>
    <property type="evidence" value="ECO:0007669"/>
    <property type="project" value="UniProtKB-UniRule"/>
</dbReference>
<keyword evidence="13 14" id="KW-0472">Membrane</keyword>
<evidence type="ECO:0000313" key="22">
    <source>
        <dbReference type="Proteomes" id="UP000624159"/>
    </source>
</evidence>
<dbReference type="RefSeq" id="WP_126531733.1">
    <property type="nucleotide sequence ID" value="NZ_JADULK010000015.1"/>
</dbReference>
<evidence type="ECO:0000256" key="7">
    <source>
        <dbReference type="ARBA" id="ARBA00022692"/>
    </source>
</evidence>
<dbReference type="CDD" id="cd06225">
    <property type="entry name" value="HAMP"/>
    <property type="match status" value="1"/>
</dbReference>
<dbReference type="GO" id="GO:0000155">
    <property type="term" value="F:phosphorelay sensor kinase activity"/>
    <property type="evidence" value="ECO:0007669"/>
    <property type="project" value="UniProtKB-UniRule"/>
</dbReference>
<dbReference type="Pfam" id="PF07730">
    <property type="entry name" value="HisKA_3"/>
    <property type="match status" value="1"/>
</dbReference>
<dbReference type="SMART" id="SM00304">
    <property type="entry name" value="HAMP"/>
    <property type="match status" value="1"/>
</dbReference>
<proteinExistence type="predicted"/>
<dbReference type="Gene3D" id="6.10.340.10">
    <property type="match status" value="1"/>
</dbReference>
<keyword evidence="9 14" id="KW-0418">Kinase</keyword>
<dbReference type="InterPro" id="IPR016380">
    <property type="entry name" value="Sig_transdc_His_kin_NarX/NarQ"/>
</dbReference>
<gene>
    <name evidence="20" type="primary">narX_1</name>
    <name evidence="19" type="synonym">narQ</name>
    <name evidence="19" type="ORF">I5U13_21545</name>
    <name evidence="20" type="ORF">NCTC10036_02900</name>
</gene>
<dbReference type="InterPro" id="IPR042295">
    <property type="entry name" value="NarX-like_N_sf"/>
</dbReference>
<evidence type="ECO:0000313" key="19">
    <source>
        <dbReference type="EMBL" id="MBH1932245.1"/>
    </source>
</evidence>
<dbReference type="InterPro" id="IPR011712">
    <property type="entry name" value="Sig_transdc_His_kin_sub3_dim/P"/>
</dbReference>
<dbReference type="Proteomes" id="UP000281904">
    <property type="component" value="Chromosome"/>
</dbReference>
<dbReference type="InterPro" id="IPR036890">
    <property type="entry name" value="HATPase_C_sf"/>
</dbReference>
<dbReference type="Pfam" id="PF02518">
    <property type="entry name" value="HATPase_c"/>
    <property type="match status" value="1"/>
</dbReference>
<keyword evidence="22" id="KW-1185">Reference proteome</keyword>
<dbReference type="GO" id="GO:0005886">
    <property type="term" value="C:plasma membrane"/>
    <property type="evidence" value="ECO:0007669"/>
    <property type="project" value="UniProtKB-SubCell"/>
</dbReference>
<feature type="coiled-coil region" evidence="15">
    <location>
        <begin position="219"/>
        <end position="246"/>
    </location>
</feature>
<evidence type="ECO:0000259" key="17">
    <source>
        <dbReference type="PROSITE" id="PS50109"/>
    </source>
</evidence>
<dbReference type="Pfam" id="PF13675">
    <property type="entry name" value="PilJ"/>
    <property type="match status" value="1"/>
</dbReference>
<dbReference type="InterPro" id="IPR029095">
    <property type="entry name" value="NarX-like_N"/>
</dbReference>
<evidence type="ECO:0000256" key="8">
    <source>
        <dbReference type="ARBA" id="ARBA00022741"/>
    </source>
</evidence>
<evidence type="ECO:0000256" key="10">
    <source>
        <dbReference type="ARBA" id="ARBA00022840"/>
    </source>
</evidence>
<keyword evidence="6 14" id="KW-0808">Transferase</keyword>
<keyword evidence="8 14" id="KW-0547">Nucleotide-binding</keyword>
<keyword evidence="3 14" id="KW-1003">Cell membrane</keyword>
<dbReference type="NCBIfam" id="NF008184">
    <property type="entry name" value="PRK10935.1"/>
    <property type="match status" value="1"/>
</dbReference>
<evidence type="ECO:0000256" key="16">
    <source>
        <dbReference type="SAM" id="Phobius"/>
    </source>
</evidence>
<evidence type="ECO:0000256" key="9">
    <source>
        <dbReference type="ARBA" id="ARBA00022777"/>
    </source>
</evidence>
<comment type="catalytic activity">
    <reaction evidence="1 14">
        <text>ATP + protein L-histidine = ADP + protein N-phospho-L-histidine.</text>
        <dbReference type="EC" id="2.7.13.3"/>
    </reaction>
</comment>
<dbReference type="SUPFAM" id="SSF55874">
    <property type="entry name" value="ATPase domain of HSP90 chaperone/DNA topoisomerase II/histidine kinase"/>
    <property type="match status" value="1"/>
</dbReference>
<keyword evidence="5" id="KW-0597">Phosphoprotein</keyword>
<keyword evidence="12 14" id="KW-0902">Two-component regulatory system</keyword>
<dbReference type="InterPro" id="IPR050482">
    <property type="entry name" value="Sensor_HK_TwoCompSys"/>
</dbReference>
<keyword evidence="11 16" id="KW-1133">Transmembrane helix</keyword>
<evidence type="ECO:0000313" key="21">
    <source>
        <dbReference type="Proteomes" id="UP000281904"/>
    </source>
</evidence>
<evidence type="ECO:0000256" key="3">
    <source>
        <dbReference type="ARBA" id="ARBA00022475"/>
    </source>
</evidence>
<keyword evidence="4 14" id="KW-0997">Cell inner membrane</keyword>
<evidence type="ECO:0000256" key="4">
    <source>
        <dbReference type="ARBA" id="ARBA00022519"/>
    </source>
</evidence>
<evidence type="ECO:0000256" key="1">
    <source>
        <dbReference type="ARBA" id="ARBA00000085"/>
    </source>
</evidence>
<evidence type="ECO:0000256" key="15">
    <source>
        <dbReference type="SAM" id="Coils"/>
    </source>
</evidence>
<evidence type="ECO:0000259" key="18">
    <source>
        <dbReference type="PROSITE" id="PS50885"/>
    </source>
</evidence>
<feature type="transmembrane region" description="Helical" evidence="16">
    <location>
        <begin position="147"/>
        <end position="172"/>
    </location>
</feature>
<dbReference type="CDD" id="cd16917">
    <property type="entry name" value="HATPase_UhpB-NarQ-NarX-like"/>
    <property type="match status" value="1"/>
</dbReference>
<reference evidence="19 22" key="2">
    <citation type="submission" date="2020-11" db="EMBL/GenBank/DDBJ databases">
        <title>Enhanced detection system for hospital associated transmission using whole genome sequencing surveillance.</title>
        <authorList>
            <person name="Harrison L.H."/>
            <person name="Van Tyne D."/>
            <person name="Marsh J.W."/>
            <person name="Griffith M.P."/>
            <person name="Snyder D.J."/>
            <person name="Cooper V.S."/>
            <person name="Mustapha M."/>
        </authorList>
    </citation>
    <scope>NUCLEOTIDE SEQUENCE [LARGE SCALE GENOMIC DNA]</scope>
    <source>
        <strain evidence="19 22">SER00230</strain>
    </source>
</reference>
<dbReference type="EMBL" id="JADULK010000015">
    <property type="protein sequence ID" value="MBH1932245.1"/>
    <property type="molecule type" value="Genomic_DNA"/>
</dbReference>
<dbReference type="Pfam" id="PF00672">
    <property type="entry name" value="HAMP"/>
    <property type="match status" value="1"/>
</dbReference>
<dbReference type="PANTHER" id="PTHR24421">
    <property type="entry name" value="NITRATE/NITRITE SENSOR PROTEIN NARX-RELATED"/>
    <property type="match status" value="1"/>
</dbReference>
<evidence type="ECO:0000256" key="14">
    <source>
        <dbReference type="PIRNR" id="PIRNR003167"/>
    </source>
</evidence>
<organism evidence="20 21">
    <name type="scientific">Serratia rubidaea</name>
    <name type="common">Serratia marinorubra</name>
    <dbReference type="NCBI Taxonomy" id="61652"/>
    <lineage>
        <taxon>Bacteria</taxon>
        <taxon>Pseudomonadati</taxon>
        <taxon>Pseudomonadota</taxon>
        <taxon>Gammaproteobacteria</taxon>
        <taxon>Enterobacterales</taxon>
        <taxon>Yersiniaceae</taxon>
        <taxon>Serratia</taxon>
    </lineage>
</organism>
<evidence type="ECO:0000256" key="13">
    <source>
        <dbReference type="ARBA" id="ARBA00023136"/>
    </source>
</evidence>
<sequence>MLVKRSVTRSLAKALIAIVALSVLSTGLALTTVADSLRDAEAVNIAGSLRMQSYRLAYDLTQNSAALPQHLRHYRQSLQAPALQKLSRFYVPADVRDKYRALQQAWQPLEQHIRAGRAPAYQASVVDYVNQIDHFVLALQRYSEIKLAIVAAFSVLGYITIIALVLFCIRLMRKQVVAPLRQLVAASQQIQQRDFNHAPLDVTLPNELGVLSQAFTAMSDELSRLYRSLEHKVQEKTERLQQANKSLEVMYGCSQALSSGQIDRHAFEKVLHIVRQSEQLRCLQLNVQDGQSPWQLSSGVPQEDAEWQQLTITQEQQPLGQLCWQPRQQAANPHLMQSVANMLGRGLYFNRTQKQHMQFLLMEERATIARELHDSLAQALAFLRIQMTLLKRTLPAGPSQAQSIIDDFDQALADANRQLRELLATFRLSIQDADLNTALQQLLAPLKVLTQARIQLHCELPSQALNAQQQVHALQIVREAVLNAIKHADAQDIVIRCGKTAGGDNQITITDNGCGIASLDEPEGHYGLNIMNERAARLGGTLRIARGQQSGTEVSLSFPA</sequence>
<evidence type="ECO:0000256" key="2">
    <source>
        <dbReference type="ARBA" id="ARBA00004429"/>
    </source>
</evidence>
<dbReference type="InterPro" id="IPR003660">
    <property type="entry name" value="HAMP_dom"/>
</dbReference>